<reference evidence="3 4" key="1">
    <citation type="journal article" date="2020" name="ISME J.">
        <title>Uncovering the hidden diversity of litter-decomposition mechanisms in mushroom-forming fungi.</title>
        <authorList>
            <person name="Floudas D."/>
            <person name="Bentzer J."/>
            <person name="Ahren D."/>
            <person name="Johansson T."/>
            <person name="Persson P."/>
            <person name="Tunlid A."/>
        </authorList>
    </citation>
    <scope>NUCLEOTIDE SEQUENCE [LARGE SCALE GENOMIC DNA]</scope>
    <source>
        <strain evidence="3 4">CBS 406.79</strain>
    </source>
</reference>
<accession>A0A8H5FUJ5</accession>
<dbReference type="AlphaFoldDB" id="A0A8H5FUJ5"/>
<evidence type="ECO:0000256" key="1">
    <source>
        <dbReference type="SAM" id="SignalP"/>
    </source>
</evidence>
<name>A0A8H5FUJ5_9AGAR</name>
<keyword evidence="1" id="KW-0732">Signal</keyword>
<organism evidence="3 4">
    <name type="scientific">Collybiopsis confluens</name>
    <dbReference type="NCBI Taxonomy" id="2823264"/>
    <lineage>
        <taxon>Eukaryota</taxon>
        <taxon>Fungi</taxon>
        <taxon>Dikarya</taxon>
        <taxon>Basidiomycota</taxon>
        <taxon>Agaricomycotina</taxon>
        <taxon>Agaricomycetes</taxon>
        <taxon>Agaricomycetidae</taxon>
        <taxon>Agaricales</taxon>
        <taxon>Marasmiineae</taxon>
        <taxon>Omphalotaceae</taxon>
        <taxon>Collybiopsis</taxon>
    </lineage>
</organism>
<dbReference type="EMBL" id="JAACJN010000341">
    <property type="protein sequence ID" value="KAF5347148.1"/>
    <property type="molecule type" value="Genomic_DNA"/>
</dbReference>
<evidence type="ECO:0000313" key="4">
    <source>
        <dbReference type="Proteomes" id="UP000518752"/>
    </source>
</evidence>
<sequence>MFLLALLPILTLYLGSALSNPVSSANVTIWQFGGVHRLAAGTSTEPLQAIGTATDGLATTYLYQVLNPQVQTIATGTTNQLLTGTATVTRTIVISASGWIESFDNPTAPNAIQCSFVSGQDGVCFDRVSTASGAAASVVLAVSMSSPPAMTTSFPTSTQHPGSYNTVLTTATVLPSTSTSALSNASGRPLIGIFRKMGGVFLLLQVLVILIL</sequence>
<protein>
    <submittedName>
        <fullName evidence="3">Uncharacterized protein</fullName>
    </submittedName>
</protein>
<dbReference type="EMBL" id="JAACJN010000298">
    <property type="protein sequence ID" value="KAF5350290.1"/>
    <property type="molecule type" value="Genomic_DNA"/>
</dbReference>
<comment type="caution">
    <text evidence="3">The sequence shown here is derived from an EMBL/GenBank/DDBJ whole genome shotgun (WGS) entry which is preliminary data.</text>
</comment>
<proteinExistence type="predicted"/>
<dbReference type="Proteomes" id="UP000518752">
    <property type="component" value="Unassembled WGS sequence"/>
</dbReference>
<evidence type="ECO:0000313" key="2">
    <source>
        <dbReference type="EMBL" id="KAF5347148.1"/>
    </source>
</evidence>
<feature type="chain" id="PRO_5036266471" evidence="1">
    <location>
        <begin position="20"/>
        <end position="212"/>
    </location>
</feature>
<feature type="signal peptide" evidence="1">
    <location>
        <begin position="1"/>
        <end position="19"/>
    </location>
</feature>
<gene>
    <name evidence="2" type="ORF">D9757_013652</name>
    <name evidence="3" type="ORF">D9757_014452</name>
</gene>
<dbReference type="OrthoDB" id="3063893at2759"/>
<keyword evidence="4" id="KW-1185">Reference proteome</keyword>
<evidence type="ECO:0000313" key="3">
    <source>
        <dbReference type="EMBL" id="KAF5350290.1"/>
    </source>
</evidence>